<dbReference type="InterPro" id="IPR000683">
    <property type="entry name" value="Gfo/Idh/MocA-like_OxRdtase_N"/>
</dbReference>
<dbReference type="Pfam" id="PF01408">
    <property type="entry name" value="GFO_IDH_MocA"/>
    <property type="match status" value="1"/>
</dbReference>
<evidence type="ECO:0000256" key="1">
    <source>
        <dbReference type="ARBA" id="ARBA00010928"/>
    </source>
</evidence>
<sequence>MAINVALVGFGMASQVFHAPLIMAEPGLNLHTVVQRQSQTAREIYPTVQVVADLSAALANPAIELVVIATPNQTHADLAAQALRAGKHVVVDKPFTLNSGQADLLIALAEQEQRLLSVFHNRRWDGDFLTTKAVIEAGWLGRLVSYESHYDRYRPQLKQGAWREQAGAGSGILYDLGSHLIDQAVVLFGMPQTITAHLAKQRDGAQTVDYFDLRLGYAGLQVTLKAGMLVREPGPRFNMHGTHGSWLKTGSDPQEAALKAGQTPNSPNWGQEPAADWGMLNTEANGLALRGTIETLAGNYPAYYRNLAEAISGEAKLAVTAKQAREVIRLIELAEQSAAEQRTLAV</sequence>
<dbReference type="NCBIfam" id="NF008607">
    <property type="entry name" value="PRK11579.1"/>
    <property type="match status" value="1"/>
</dbReference>
<feature type="domain" description="Gfo/Idh/MocA-like oxidoreductase N-terminal" evidence="3">
    <location>
        <begin position="3"/>
        <end position="120"/>
    </location>
</feature>
<evidence type="ECO:0000313" key="6">
    <source>
        <dbReference type="Proteomes" id="UP000050277"/>
    </source>
</evidence>
<feature type="domain" description="Gfo/Idh/MocA-like oxidoreductase C-terminal" evidence="4">
    <location>
        <begin position="132"/>
        <end position="345"/>
    </location>
</feature>
<dbReference type="RefSeq" id="WP_054534626.1">
    <property type="nucleotide sequence ID" value="NZ_LGKP01000021.1"/>
</dbReference>
<evidence type="ECO:0000256" key="2">
    <source>
        <dbReference type="ARBA" id="ARBA00023002"/>
    </source>
</evidence>
<dbReference type="PATRIC" id="fig|70996.4.peg.4003"/>
<dbReference type="PANTHER" id="PTHR43708:SF5">
    <property type="entry name" value="CONSERVED EXPRESSED OXIDOREDUCTASE (EUROFUNG)-RELATED"/>
    <property type="match status" value="1"/>
</dbReference>
<keyword evidence="6" id="KW-1185">Reference proteome</keyword>
<organism evidence="5 6">
    <name type="scientific">Herpetosiphon geysericola</name>
    <dbReference type="NCBI Taxonomy" id="70996"/>
    <lineage>
        <taxon>Bacteria</taxon>
        <taxon>Bacillati</taxon>
        <taxon>Chloroflexota</taxon>
        <taxon>Chloroflexia</taxon>
        <taxon>Herpetosiphonales</taxon>
        <taxon>Herpetosiphonaceae</taxon>
        <taxon>Herpetosiphon</taxon>
    </lineage>
</organism>
<dbReference type="OrthoDB" id="9783105at2"/>
<gene>
    <name evidence="5" type="ORF">SE18_11635</name>
</gene>
<evidence type="ECO:0000259" key="3">
    <source>
        <dbReference type="Pfam" id="PF01408"/>
    </source>
</evidence>
<dbReference type="PANTHER" id="PTHR43708">
    <property type="entry name" value="CONSERVED EXPRESSED OXIDOREDUCTASE (EUROFUNG)"/>
    <property type="match status" value="1"/>
</dbReference>
<dbReference type="InterPro" id="IPR004104">
    <property type="entry name" value="Gfo/Idh/MocA-like_OxRdtase_C"/>
</dbReference>
<dbReference type="Proteomes" id="UP000050277">
    <property type="component" value="Unassembled WGS sequence"/>
</dbReference>
<dbReference type="AlphaFoldDB" id="A0A0P6YT46"/>
<comment type="similarity">
    <text evidence="1">Belongs to the Gfo/Idh/MocA family.</text>
</comment>
<dbReference type="Gene3D" id="3.40.50.720">
    <property type="entry name" value="NAD(P)-binding Rossmann-like Domain"/>
    <property type="match status" value="1"/>
</dbReference>
<dbReference type="SUPFAM" id="SSF51735">
    <property type="entry name" value="NAD(P)-binding Rossmann-fold domains"/>
    <property type="match status" value="1"/>
</dbReference>
<accession>A0A0P6YT46</accession>
<dbReference type="InterPro" id="IPR036291">
    <property type="entry name" value="NAD(P)-bd_dom_sf"/>
</dbReference>
<proteinExistence type="inferred from homology"/>
<dbReference type="EMBL" id="LGKP01000021">
    <property type="protein sequence ID" value="KPL86640.1"/>
    <property type="molecule type" value="Genomic_DNA"/>
</dbReference>
<dbReference type="STRING" id="70996.SE18_11635"/>
<keyword evidence="2" id="KW-0560">Oxidoreductase</keyword>
<dbReference type="SUPFAM" id="SSF55347">
    <property type="entry name" value="Glyceraldehyde-3-phosphate dehydrogenase-like, C-terminal domain"/>
    <property type="match status" value="1"/>
</dbReference>
<reference evidence="5 6" key="1">
    <citation type="submission" date="2015-07" db="EMBL/GenBank/DDBJ databases">
        <title>Whole genome sequence of Herpetosiphon geysericola DSM 7119.</title>
        <authorList>
            <person name="Hemp J."/>
            <person name="Ward L.M."/>
            <person name="Pace L.A."/>
            <person name="Fischer W.W."/>
        </authorList>
    </citation>
    <scope>NUCLEOTIDE SEQUENCE [LARGE SCALE GENOMIC DNA]</scope>
    <source>
        <strain evidence="5 6">DSM 7119</strain>
    </source>
</reference>
<comment type="caution">
    <text evidence="5">The sequence shown here is derived from an EMBL/GenBank/DDBJ whole genome shotgun (WGS) entry which is preliminary data.</text>
</comment>
<dbReference type="GO" id="GO:0016491">
    <property type="term" value="F:oxidoreductase activity"/>
    <property type="evidence" value="ECO:0007669"/>
    <property type="project" value="UniProtKB-KW"/>
</dbReference>
<dbReference type="GO" id="GO:0000166">
    <property type="term" value="F:nucleotide binding"/>
    <property type="evidence" value="ECO:0007669"/>
    <property type="project" value="InterPro"/>
</dbReference>
<name>A0A0P6YT46_9CHLR</name>
<dbReference type="InterPro" id="IPR051317">
    <property type="entry name" value="Gfo/Idh/MocA_oxidoreduct"/>
</dbReference>
<evidence type="ECO:0000259" key="4">
    <source>
        <dbReference type="Pfam" id="PF02894"/>
    </source>
</evidence>
<dbReference type="Pfam" id="PF02894">
    <property type="entry name" value="GFO_IDH_MocA_C"/>
    <property type="match status" value="1"/>
</dbReference>
<evidence type="ECO:0000313" key="5">
    <source>
        <dbReference type="EMBL" id="KPL86640.1"/>
    </source>
</evidence>
<dbReference type="Gene3D" id="3.30.360.10">
    <property type="entry name" value="Dihydrodipicolinate Reductase, domain 2"/>
    <property type="match status" value="1"/>
</dbReference>
<protein>
    <submittedName>
        <fullName evidence="5">Oxidoreductase</fullName>
    </submittedName>
</protein>